<dbReference type="EnsemblPlants" id="TuG1812G0400002042.01.T01">
    <property type="protein sequence ID" value="TuG1812G0400002042.01.T01.cds362259"/>
    <property type="gene ID" value="TuG1812G0400002042.01"/>
</dbReference>
<reference evidence="2" key="3">
    <citation type="submission" date="2022-06" db="UniProtKB">
        <authorList>
            <consortium name="EnsemblPlants"/>
        </authorList>
    </citation>
    <scope>IDENTIFICATION</scope>
</reference>
<evidence type="ECO:0000313" key="2">
    <source>
        <dbReference type="EnsemblPlants" id="TuG1812G0400002042.01.T01.cds362259"/>
    </source>
</evidence>
<dbReference type="Proteomes" id="UP000015106">
    <property type="component" value="Chromosome 4"/>
</dbReference>
<dbReference type="Gramene" id="TuG1812G0400002042.01.T01">
    <property type="protein sequence ID" value="TuG1812G0400002042.01.T01.cds362259"/>
    <property type="gene ID" value="TuG1812G0400002042.01"/>
</dbReference>
<evidence type="ECO:0000313" key="3">
    <source>
        <dbReference type="Proteomes" id="UP000015106"/>
    </source>
</evidence>
<name>A0A8R7U6H3_TRIUA</name>
<keyword evidence="3" id="KW-1185">Reference proteome</keyword>
<accession>A0A8R7U6H3</accession>
<reference evidence="3" key="1">
    <citation type="journal article" date="2013" name="Nature">
        <title>Draft genome of the wheat A-genome progenitor Triticum urartu.</title>
        <authorList>
            <person name="Ling H.Q."/>
            <person name="Zhao S."/>
            <person name="Liu D."/>
            <person name="Wang J."/>
            <person name="Sun H."/>
            <person name="Zhang C."/>
            <person name="Fan H."/>
            <person name="Li D."/>
            <person name="Dong L."/>
            <person name="Tao Y."/>
            <person name="Gao C."/>
            <person name="Wu H."/>
            <person name="Li Y."/>
            <person name="Cui Y."/>
            <person name="Guo X."/>
            <person name="Zheng S."/>
            <person name="Wang B."/>
            <person name="Yu K."/>
            <person name="Liang Q."/>
            <person name="Yang W."/>
            <person name="Lou X."/>
            <person name="Chen J."/>
            <person name="Feng M."/>
            <person name="Jian J."/>
            <person name="Zhang X."/>
            <person name="Luo G."/>
            <person name="Jiang Y."/>
            <person name="Liu J."/>
            <person name="Wang Z."/>
            <person name="Sha Y."/>
            <person name="Zhang B."/>
            <person name="Wu H."/>
            <person name="Tang D."/>
            <person name="Shen Q."/>
            <person name="Xue P."/>
            <person name="Zou S."/>
            <person name="Wang X."/>
            <person name="Liu X."/>
            <person name="Wang F."/>
            <person name="Yang Y."/>
            <person name="An X."/>
            <person name="Dong Z."/>
            <person name="Zhang K."/>
            <person name="Zhang X."/>
            <person name="Luo M.C."/>
            <person name="Dvorak J."/>
            <person name="Tong Y."/>
            <person name="Wang J."/>
            <person name="Yang H."/>
            <person name="Li Z."/>
            <person name="Wang D."/>
            <person name="Zhang A."/>
            <person name="Wang J."/>
        </authorList>
    </citation>
    <scope>NUCLEOTIDE SEQUENCE</scope>
    <source>
        <strain evidence="3">cv. G1812</strain>
    </source>
</reference>
<evidence type="ECO:0000256" key="1">
    <source>
        <dbReference type="SAM" id="MobiDB-lite"/>
    </source>
</evidence>
<protein>
    <submittedName>
        <fullName evidence="2">Uncharacterized protein</fullName>
    </submittedName>
</protein>
<feature type="compositionally biased region" description="Basic and acidic residues" evidence="1">
    <location>
        <begin position="1"/>
        <end position="10"/>
    </location>
</feature>
<feature type="region of interest" description="Disordered" evidence="1">
    <location>
        <begin position="1"/>
        <end position="90"/>
    </location>
</feature>
<organism evidence="2 3">
    <name type="scientific">Triticum urartu</name>
    <name type="common">Red wild einkorn</name>
    <name type="synonym">Crithodium urartu</name>
    <dbReference type="NCBI Taxonomy" id="4572"/>
    <lineage>
        <taxon>Eukaryota</taxon>
        <taxon>Viridiplantae</taxon>
        <taxon>Streptophyta</taxon>
        <taxon>Embryophyta</taxon>
        <taxon>Tracheophyta</taxon>
        <taxon>Spermatophyta</taxon>
        <taxon>Magnoliopsida</taxon>
        <taxon>Liliopsida</taxon>
        <taxon>Poales</taxon>
        <taxon>Poaceae</taxon>
        <taxon>BOP clade</taxon>
        <taxon>Pooideae</taxon>
        <taxon>Triticodae</taxon>
        <taxon>Triticeae</taxon>
        <taxon>Triticinae</taxon>
        <taxon>Triticum</taxon>
    </lineage>
</organism>
<dbReference type="AlphaFoldDB" id="A0A8R7U6H3"/>
<proteinExistence type="predicted"/>
<reference evidence="2" key="2">
    <citation type="submission" date="2018-03" db="EMBL/GenBank/DDBJ databases">
        <title>The Triticum urartu genome reveals the dynamic nature of wheat genome evolution.</title>
        <authorList>
            <person name="Ling H."/>
            <person name="Ma B."/>
            <person name="Shi X."/>
            <person name="Liu H."/>
            <person name="Dong L."/>
            <person name="Sun H."/>
            <person name="Cao Y."/>
            <person name="Gao Q."/>
            <person name="Zheng S."/>
            <person name="Li Y."/>
            <person name="Yu Y."/>
            <person name="Du H."/>
            <person name="Qi M."/>
            <person name="Li Y."/>
            <person name="Yu H."/>
            <person name="Cui Y."/>
            <person name="Wang N."/>
            <person name="Chen C."/>
            <person name="Wu H."/>
            <person name="Zhao Y."/>
            <person name="Zhang J."/>
            <person name="Li Y."/>
            <person name="Zhou W."/>
            <person name="Zhang B."/>
            <person name="Hu W."/>
            <person name="Eijk M."/>
            <person name="Tang J."/>
            <person name="Witsenboer H."/>
            <person name="Zhao S."/>
            <person name="Li Z."/>
            <person name="Zhang A."/>
            <person name="Wang D."/>
            <person name="Liang C."/>
        </authorList>
    </citation>
    <scope>NUCLEOTIDE SEQUENCE [LARGE SCALE GENOMIC DNA]</scope>
    <source>
        <strain evidence="2">cv. G1812</strain>
    </source>
</reference>
<sequence>MAAPWCEKKSSNAAPSLSPTKFRCSPGHAPLQPRRSSIAATGMRRSGEAPLEPGHAPLQPPARGVPVKLHWSPNRAPLKPRRSSVEATTK</sequence>